<evidence type="ECO:0008006" key="6">
    <source>
        <dbReference type="Google" id="ProtNLM"/>
    </source>
</evidence>
<organism evidence="2 4">
    <name type="scientific">Yarrowia lipolytica</name>
    <name type="common">Candida lipolytica</name>
    <dbReference type="NCBI Taxonomy" id="4952"/>
    <lineage>
        <taxon>Eukaryota</taxon>
        <taxon>Fungi</taxon>
        <taxon>Dikarya</taxon>
        <taxon>Ascomycota</taxon>
        <taxon>Saccharomycotina</taxon>
        <taxon>Dipodascomycetes</taxon>
        <taxon>Dipodascales</taxon>
        <taxon>Dipodascales incertae sedis</taxon>
        <taxon>Yarrowia</taxon>
    </lineage>
</organism>
<name>A0A1D8NHK8_YARLL</name>
<accession>A0A1D8NHK8</accession>
<reference evidence="3 5" key="2">
    <citation type="submission" date="2018-07" db="EMBL/GenBank/DDBJ databases">
        <title>Draft Genome Assemblies for Five Robust Yarrowia lipolytica Strains Exhibiting High Lipid Production and Pentose Sugar Utilization and Sugar Alcohol Secretion from Undetoxified Lignocellulosic Biomass Hydrolysates.</title>
        <authorList>
            <consortium name="DOE Joint Genome Institute"/>
            <person name="Walker C."/>
            <person name="Ryu S."/>
            <person name="Na H."/>
            <person name="Zane M."/>
            <person name="LaButti K."/>
            <person name="Lipzen A."/>
            <person name="Haridas S."/>
            <person name="Barry K."/>
            <person name="Grigoriev I.V."/>
            <person name="Quarterman J."/>
            <person name="Slininger P."/>
            <person name="Dien B."/>
            <person name="Trinh C.T."/>
        </authorList>
    </citation>
    <scope>NUCLEOTIDE SEQUENCE [LARGE SCALE GENOMIC DNA]</scope>
    <source>
        <strain evidence="3 5">YB392</strain>
    </source>
</reference>
<dbReference type="AlphaFoldDB" id="A0A1D8NHK8"/>
<evidence type="ECO:0000256" key="1">
    <source>
        <dbReference type="SAM" id="MobiDB-lite"/>
    </source>
</evidence>
<protein>
    <recommendedName>
        <fullName evidence="6">Phospholipid scramblase</fullName>
    </recommendedName>
</protein>
<feature type="region of interest" description="Disordered" evidence="1">
    <location>
        <begin position="218"/>
        <end position="256"/>
    </location>
</feature>
<dbReference type="eggNOG" id="ENOG502RZHZ">
    <property type="taxonomic scope" value="Eukaryota"/>
</dbReference>
<evidence type="ECO:0000313" key="4">
    <source>
        <dbReference type="Proteomes" id="UP000182444"/>
    </source>
</evidence>
<evidence type="ECO:0000313" key="5">
    <source>
        <dbReference type="Proteomes" id="UP000256601"/>
    </source>
</evidence>
<dbReference type="GeneID" id="2912474"/>
<dbReference type="PROSITE" id="PS00039">
    <property type="entry name" value="DEAD_ATP_HELICASE"/>
    <property type="match status" value="1"/>
</dbReference>
<dbReference type="EMBL" id="KZ859001">
    <property type="protein sequence ID" value="RDW25470.1"/>
    <property type="molecule type" value="Genomic_DNA"/>
</dbReference>
<dbReference type="VEuPathDB" id="FungiDB:YALI1_E09769g"/>
<dbReference type="VEuPathDB" id="FungiDB:YALI0_E08052g"/>
<dbReference type="Proteomes" id="UP000256601">
    <property type="component" value="Unassembled WGS sequence"/>
</dbReference>
<dbReference type="EMBL" id="CP017557">
    <property type="protein sequence ID" value="AOW05109.1"/>
    <property type="molecule type" value="Genomic_DNA"/>
</dbReference>
<sequence length="316" mass="34700">MSGAIVDTLNVAFTAGSVVADTFGIRALLEFNRYGTATVAPLPTQNLKAYYIRRNRRDRNRMVNVFAGNGQLVYTIERKTQFSTVWSVLSTDRREVATVNAGLFNRCFDFHNKPEVQHRDLLAETGLTGIYRKFYLADGAAYEWSRSSGFLERIVNPGGGDEEIRQRVAKARLMRQFRFDYELVVDESGIDADVAIVTGFITMLCSWGLGNSTATRGPTYIPGNPGPNPAPRPLPMPTPAPGYPLLPPGGPLPGPMSDPNNGVELVIHSGSGTQNATTTVSLDDDNVFLVLDEADEHGNFMSNDELLREVERQLGV</sequence>
<dbReference type="KEGG" id="yli:2912474"/>
<evidence type="ECO:0000313" key="2">
    <source>
        <dbReference type="EMBL" id="AOW05109.1"/>
    </source>
</evidence>
<dbReference type="Proteomes" id="UP000182444">
    <property type="component" value="Chromosome 1E"/>
</dbReference>
<reference evidence="2 4" key="1">
    <citation type="journal article" date="2016" name="PLoS ONE">
        <title>Sequence Assembly of Yarrowia lipolytica Strain W29/CLIB89 Shows Transposable Element Diversity.</title>
        <authorList>
            <person name="Magnan C."/>
            <person name="Yu J."/>
            <person name="Chang I."/>
            <person name="Jahn E."/>
            <person name="Kanomata Y."/>
            <person name="Wu J."/>
            <person name="Zeller M."/>
            <person name="Oakes M."/>
            <person name="Baldi P."/>
            <person name="Sandmeyer S."/>
        </authorList>
    </citation>
    <scope>NUCLEOTIDE SEQUENCE [LARGE SCALE GENOMIC DNA]</scope>
    <source>
        <strain evidence="2">CLIB89</strain>
        <strain evidence="4">CLIB89(W29)</strain>
    </source>
</reference>
<gene>
    <name evidence="3" type="ORF">B0I71DRAFT_132566</name>
    <name evidence="2" type="ORF">YALI1_E09769g</name>
</gene>
<feature type="compositionally biased region" description="Pro residues" evidence="1">
    <location>
        <begin position="224"/>
        <end position="256"/>
    </location>
</feature>
<proteinExistence type="predicted"/>
<evidence type="ECO:0000313" key="3">
    <source>
        <dbReference type="EMBL" id="RDW25470.1"/>
    </source>
</evidence>
<dbReference type="InterPro" id="IPR000629">
    <property type="entry name" value="RNA-helicase_DEAD-box_CS"/>
</dbReference>